<evidence type="ECO:0000313" key="1">
    <source>
        <dbReference type="EMBL" id="KAF0724717.1"/>
    </source>
</evidence>
<sequence length="98" mass="10818">MGSNYKAETGATLYPAYGAFDDYHYRTYRKPVLTLEIAGTDFVAPASTIRTRGAEIYKGFSQFAKETITFGSTKSAFLEDATVDSVNVTTDFDHPILD</sequence>
<dbReference type="SUPFAM" id="SSF53187">
    <property type="entry name" value="Zn-dependent exopeptidases"/>
    <property type="match status" value="1"/>
</dbReference>
<dbReference type="EMBL" id="VJMJ01000265">
    <property type="protein sequence ID" value="KAF0724717.1"/>
    <property type="molecule type" value="Genomic_DNA"/>
</dbReference>
<keyword evidence="2" id="KW-1185">Reference proteome</keyword>
<gene>
    <name evidence="1" type="ORF">Ae201684_016648</name>
</gene>
<reference evidence="1 2" key="1">
    <citation type="submission" date="2019-07" db="EMBL/GenBank/DDBJ databases">
        <title>Genomics analysis of Aphanomyces spp. identifies a new class of oomycete effector associated with host adaptation.</title>
        <authorList>
            <person name="Gaulin E."/>
        </authorList>
    </citation>
    <scope>NUCLEOTIDE SEQUENCE [LARGE SCALE GENOMIC DNA]</scope>
    <source>
        <strain evidence="1 2">ATCC 201684</strain>
    </source>
</reference>
<dbReference type="Gene3D" id="3.40.630.10">
    <property type="entry name" value="Zn peptidases"/>
    <property type="match status" value="1"/>
</dbReference>
<comment type="caution">
    <text evidence="1">The sequence shown here is derived from an EMBL/GenBank/DDBJ whole genome shotgun (WGS) entry which is preliminary data.</text>
</comment>
<evidence type="ECO:0000313" key="2">
    <source>
        <dbReference type="Proteomes" id="UP000481153"/>
    </source>
</evidence>
<dbReference type="VEuPathDB" id="FungiDB:AeMF1_006121"/>
<proteinExistence type="predicted"/>
<name>A0A6G0WBU1_9STRA</name>
<protein>
    <recommendedName>
        <fullName evidence="3">Peptidase M14 carboxypeptidase A domain-containing protein</fullName>
    </recommendedName>
</protein>
<dbReference type="AlphaFoldDB" id="A0A6G0WBU1"/>
<evidence type="ECO:0008006" key="3">
    <source>
        <dbReference type="Google" id="ProtNLM"/>
    </source>
</evidence>
<dbReference type="Proteomes" id="UP000481153">
    <property type="component" value="Unassembled WGS sequence"/>
</dbReference>
<accession>A0A6G0WBU1</accession>
<organism evidence="1 2">
    <name type="scientific">Aphanomyces euteiches</name>
    <dbReference type="NCBI Taxonomy" id="100861"/>
    <lineage>
        <taxon>Eukaryota</taxon>
        <taxon>Sar</taxon>
        <taxon>Stramenopiles</taxon>
        <taxon>Oomycota</taxon>
        <taxon>Saprolegniomycetes</taxon>
        <taxon>Saprolegniales</taxon>
        <taxon>Verrucalvaceae</taxon>
        <taxon>Aphanomyces</taxon>
    </lineage>
</organism>